<protein>
    <recommendedName>
        <fullName evidence="5">DUF4367 domain-containing protein</fullName>
    </recommendedName>
</protein>
<dbReference type="Proteomes" id="UP000184612">
    <property type="component" value="Unassembled WGS sequence"/>
</dbReference>
<keyword evidence="2" id="KW-0812">Transmembrane</keyword>
<dbReference type="AlphaFoldDB" id="A0A1M7Y892"/>
<feature type="region of interest" description="Disordered" evidence="1">
    <location>
        <begin position="115"/>
        <end position="152"/>
    </location>
</feature>
<evidence type="ECO:0000313" key="4">
    <source>
        <dbReference type="Proteomes" id="UP000184612"/>
    </source>
</evidence>
<evidence type="ECO:0000256" key="1">
    <source>
        <dbReference type="SAM" id="MobiDB-lite"/>
    </source>
</evidence>
<keyword evidence="2" id="KW-1133">Transmembrane helix</keyword>
<dbReference type="EMBL" id="FRFD01000005">
    <property type="protein sequence ID" value="SHO48853.1"/>
    <property type="molecule type" value="Genomic_DNA"/>
</dbReference>
<dbReference type="STRING" id="1121345.SAMN02745217_02063"/>
<reference evidence="3 4" key="1">
    <citation type="submission" date="2016-12" db="EMBL/GenBank/DDBJ databases">
        <authorList>
            <person name="Song W.-J."/>
            <person name="Kurnit D.M."/>
        </authorList>
    </citation>
    <scope>NUCLEOTIDE SEQUENCE [LARGE SCALE GENOMIC DNA]</scope>
    <source>
        <strain evidence="3 4">DSM 12503</strain>
    </source>
</reference>
<name>A0A1M7Y892_9FIRM</name>
<sequence>MEKKITGKNPSPDRDDMELKRHLEAAFETDNFVVSEDLIQRTLSRIREAGTFDTDNAAEDAQKKKRFPVKRFAGAAAAVFILATAVWAYQNNMTGEKMDSGSLTAQDKSYTMQAIESAEPSQTADAGTGDNGSASPKAAEGTAGNADQTTGADERKDISFSMAKEAPGTGTDLPSLKGADSSITVSAIEKDDIQSFILLNQEGSQQQMSVDSAVKLYDLLGNYTIQAADTKPSGKYVYCFVVTSKEEKKVTYQFYKNSILDVTDERAEDDTVTYTVTRGEDLLSKLENLIKE</sequence>
<keyword evidence="2" id="KW-0472">Membrane</keyword>
<evidence type="ECO:0000256" key="2">
    <source>
        <dbReference type="SAM" id="Phobius"/>
    </source>
</evidence>
<gene>
    <name evidence="3" type="ORF">SAMN02745217_02063</name>
</gene>
<feature type="compositionally biased region" description="Polar residues" evidence="1">
    <location>
        <begin position="115"/>
        <end position="125"/>
    </location>
</feature>
<organism evidence="3 4">
    <name type="scientific">Anaerocolumna xylanovorans DSM 12503</name>
    <dbReference type="NCBI Taxonomy" id="1121345"/>
    <lineage>
        <taxon>Bacteria</taxon>
        <taxon>Bacillati</taxon>
        <taxon>Bacillota</taxon>
        <taxon>Clostridia</taxon>
        <taxon>Lachnospirales</taxon>
        <taxon>Lachnospiraceae</taxon>
        <taxon>Anaerocolumna</taxon>
    </lineage>
</organism>
<feature type="transmembrane region" description="Helical" evidence="2">
    <location>
        <begin position="72"/>
        <end position="89"/>
    </location>
</feature>
<evidence type="ECO:0008006" key="5">
    <source>
        <dbReference type="Google" id="ProtNLM"/>
    </source>
</evidence>
<dbReference type="OrthoDB" id="2082451at2"/>
<accession>A0A1M7Y892</accession>
<keyword evidence="4" id="KW-1185">Reference proteome</keyword>
<proteinExistence type="predicted"/>
<evidence type="ECO:0000313" key="3">
    <source>
        <dbReference type="EMBL" id="SHO48853.1"/>
    </source>
</evidence>
<dbReference type="RefSeq" id="WP_073588747.1">
    <property type="nucleotide sequence ID" value="NZ_FRFD01000005.1"/>
</dbReference>